<feature type="region of interest" description="Disordered" evidence="1">
    <location>
        <begin position="183"/>
        <end position="264"/>
    </location>
</feature>
<evidence type="ECO:0000313" key="2">
    <source>
        <dbReference type="EMBL" id="ODV96652.1"/>
    </source>
</evidence>
<gene>
    <name evidence="2" type="ORF">PACTADRAFT_79105</name>
</gene>
<dbReference type="AlphaFoldDB" id="A0A1E4TY05"/>
<name>A0A1E4TY05_PACTA</name>
<feature type="compositionally biased region" description="Basic and acidic residues" evidence="1">
    <location>
        <begin position="64"/>
        <end position="78"/>
    </location>
</feature>
<organism evidence="2 3">
    <name type="scientific">Pachysolen tannophilus NRRL Y-2460</name>
    <dbReference type="NCBI Taxonomy" id="669874"/>
    <lineage>
        <taxon>Eukaryota</taxon>
        <taxon>Fungi</taxon>
        <taxon>Dikarya</taxon>
        <taxon>Ascomycota</taxon>
        <taxon>Saccharomycotina</taxon>
        <taxon>Pichiomycetes</taxon>
        <taxon>Pachysolenaceae</taxon>
        <taxon>Pachysolen</taxon>
    </lineage>
</organism>
<dbReference type="Proteomes" id="UP000094236">
    <property type="component" value="Unassembled WGS sequence"/>
</dbReference>
<dbReference type="OrthoDB" id="3991203at2759"/>
<dbReference type="EMBL" id="KV454012">
    <property type="protein sequence ID" value="ODV96652.1"/>
    <property type="molecule type" value="Genomic_DNA"/>
</dbReference>
<evidence type="ECO:0000313" key="3">
    <source>
        <dbReference type="Proteomes" id="UP000094236"/>
    </source>
</evidence>
<sequence>MLKLSRSSLRSCLEESSRISRISRRYQSSSSSKKDLNVNNLKPVTSLPSSSSKKLAASGNGNNKKYDSNDNKIKDKFHSSNINSSTSSEKLQEIIKKPRLGFSSLPKVSSTYSFHPKDLLLDNFFSGYRPMTLPIQQQQQQLEKPKYLNKISPQLNKSGAYVYFEIDDNLDFLNDLENTANENPELRARDIERKTSTRFDHSHKSLKEQDQKNEEYEKELYESKNKSLDQNTKIAESKRSRGRRRIVYNMKKEEEDNNNNNDGK</sequence>
<proteinExistence type="predicted"/>
<keyword evidence="3" id="KW-1185">Reference proteome</keyword>
<accession>A0A1E4TY05</accession>
<evidence type="ECO:0000256" key="1">
    <source>
        <dbReference type="SAM" id="MobiDB-lite"/>
    </source>
</evidence>
<feature type="compositionally biased region" description="Low complexity" evidence="1">
    <location>
        <begin position="79"/>
        <end position="88"/>
    </location>
</feature>
<protein>
    <submittedName>
        <fullName evidence="2">Uncharacterized protein</fullName>
    </submittedName>
</protein>
<feature type="compositionally biased region" description="Basic and acidic residues" evidence="1">
    <location>
        <begin position="184"/>
        <end position="227"/>
    </location>
</feature>
<reference evidence="3" key="1">
    <citation type="submission" date="2016-05" db="EMBL/GenBank/DDBJ databases">
        <title>Comparative genomics of biotechnologically important yeasts.</title>
        <authorList>
            <consortium name="DOE Joint Genome Institute"/>
            <person name="Riley R."/>
            <person name="Haridas S."/>
            <person name="Wolfe K.H."/>
            <person name="Lopes M.R."/>
            <person name="Hittinger C.T."/>
            <person name="Goker M."/>
            <person name="Salamov A."/>
            <person name="Wisecaver J."/>
            <person name="Long T.M."/>
            <person name="Aerts A.L."/>
            <person name="Barry K."/>
            <person name="Choi C."/>
            <person name="Clum A."/>
            <person name="Coughlan A.Y."/>
            <person name="Deshpande S."/>
            <person name="Douglass A.P."/>
            <person name="Hanson S.J."/>
            <person name="Klenk H.-P."/>
            <person name="Labutti K."/>
            <person name="Lapidus A."/>
            <person name="Lindquist E."/>
            <person name="Lipzen A."/>
            <person name="Meier-Kolthoff J.P."/>
            <person name="Ohm R.A."/>
            <person name="Otillar R.P."/>
            <person name="Pangilinan J."/>
            <person name="Peng Y."/>
            <person name="Rokas A."/>
            <person name="Rosa C.A."/>
            <person name="Scheuner C."/>
            <person name="Sibirny A.A."/>
            <person name="Slot J.C."/>
            <person name="Stielow J.B."/>
            <person name="Sun H."/>
            <person name="Kurtzman C.P."/>
            <person name="Blackwell M."/>
            <person name="Grigoriev I.V."/>
            <person name="Jeffries T.W."/>
        </authorList>
    </citation>
    <scope>NUCLEOTIDE SEQUENCE [LARGE SCALE GENOMIC DNA]</scope>
    <source>
        <strain evidence="3">NRRL Y-2460</strain>
    </source>
</reference>
<feature type="region of interest" description="Disordered" evidence="1">
    <location>
        <begin position="1"/>
        <end position="90"/>
    </location>
</feature>
<feature type="compositionally biased region" description="Low complexity" evidence="1">
    <location>
        <begin position="46"/>
        <end position="58"/>
    </location>
</feature>
<feature type="compositionally biased region" description="Low complexity" evidence="1">
    <location>
        <begin position="1"/>
        <end position="11"/>
    </location>
</feature>